<name>A0A812TNU8_SYMPI</name>
<dbReference type="CDD" id="cd08022">
    <property type="entry name" value="M28_PSMA_like"/>
    <property type="match status" value="1"/>
</dbReference>
<evidence type="ECO:0000259" key="3">
    <source>
        <dbReference type="Pfam" id="PF02225"/>
    </source>
</evidence>
<evidence type="ECO:0000256" key="1">
    <source>
        <dbReference type="ARBA" id="ARBA00005634"/>
    </source>
</evidence>
<dbReference type="SUPFAM" id="SSF52025">
    <property type="entry name" value="PA domain"/>
    <property type="match status" value="1"/>
</dbReference>
<dbReference type="InterPro" id="IPR007365">
    <property type="entry name" value="TFR-like_dimer_dom"/>
</dbReference>
<comment type="caution">
    <text evidence="6">The sequence shown here is derived from an EMBL/GenBank/DDBJ whole genome shotgun (WGS) entry which is preliminary data.</text>
</comment>
<evidence type="ECO:0000313" key="7">
    <source>
        <dbReference type="Proteomes" id="UP000649617"/>
    </source>
</evidence>
<dbReference type="Proteomes" id="UP000649617">
    <property type="component" value="Unassembled WGS sequence"/>
</dbReference>
<accession>A0A812TNU8</accession>
<keyword evidence="7" id="KW-1185">Reference proteome</keyword>
<dbReference type="PANTHER" id="PTHR10404">
    <property type="entry name" value="N-ACETYLATED-ALPHA-LINKED ACIDIC DIPEPTIDASE"/>
    <property type="match status" value="1"/>
</dbReference>
<dbReference type="InterPro" id="IPR039373">
    <property type="entry name" value="Peptidase_M28B"/>
</dbReference>
<dbReference type="CDD" id="cd02121">
    <property type="entry name" value="PA_GCPII_like"/>
    <property type="match status" value="1"/>
</dbReference>
<dbReference type="FunFam" id="3.40.630.10:FF:000101">
    <property type="entry name" value="N-acetylated alpha-linked acidic dipeptidase like 1"/>
    <property type="match status" value="1"/>
</dbReference>
<gene>
    <name evidence="6" type="primary">LAMP1</name>
    <name evidence="6" type="ORF">SPIL2461_LOCUS14442</name>
</gene>
<comment type="similarity">
    <text evidence="1">Belongs to the peptidase M28 family. M28B subfamily.</text>
</comment>
<feature type="chain" id="PRO_5032982916" evidence="2">
    <location>
        <begin position="16"/>
        <end position="718"/>
    </location>
</feature>
<organism evidence="6 7">
    <name type="scientific">Symbiodinium pilosum</name>
    <name type="common">Dinoflagellate</name>
    <dbReference type="NCBI Taxonomy" id="2952"/>
    <lineage>
        <taxon>Eukaryota</taxon>
        <taxon>Sar</taxon>
        <taxon>Alveolata</taxon>
        <taxon>Dinophyceae</taxon>
        <taxon>Suessiales</taxon>
        <taxon>Symbiodiniaceae</taxon>
        <taxon>Symbiodinium</taxon>
    </lineage>
</organism>
<dbReference type="GO" id="GO:0004180">
    <property type="term" value="F:carboxypeptidase activity"/>
    <property type="evidence" value="ECO:0007669"/>
    <property type="project" value="TreeGrafter"/>
</dbReference>
<sequence length="718" mass="77780">MLHFLVLTLPVFSSSCTLDGNASHHDLGREAVRKMSQSAAGLSWEESVFLDIPSNASARASLEFITRKPHVAGTPGDLHMAQYVRDAFQRAGISAELDPQKVLLTYPISSALQLVDGTGRVVSAAKLAEDVLQTDNTSDTWWRNHTFNAYSPSGDVTAPVVYANFGLPEDFAALKAAGVQVRGAIALMRYGKCFRGLKAMNAQKAGALAAVIYSDPEQDGFAKGSVYPYGPWRPESSVQRGSIQFISLCAGDPTRAYAPHGMDVEELCGYSEKELIPQIPVLPISYGDAAIFLDSLGGPEAPPSFRGALNITYRTGPTETKYKVHLQVANHFQSSPVWNVIGKIPGTLPAELDQPVVLGNHRDAWIFGAADPNSGTAQLLEVAKGLGELLQRGWRPLRSIFLCSWSGEEYGLLGSTAWGEVNGDGQRAVLKRALAYLNVDVGVSGPHFRVAGTPSLAQLLAGVLGHVRHPESQKPLSEQWSGKLYSLGSGSDYTVFIDHLGIPSLDMSFTPGNAQYGVYHSVYDSFTWMATEGDPNFTYHVAMSQVWGLTTLRLAGSTKSGNLPLPLNLTIQAQAIQGYIAEAQESLNGTAQRKLWFEPLEQASEAFLRAAQHASAEADRLRRLGPSAFHEVVAFNNRIGLLERSFLMESGLPGRKWFRHCLQAPGLYTGYGAKTFPGINEAISAEEWDLAQSQIKACAQRIEAAAASITEPNRFITV</sequence>
<dbReference type="Gene3D" id="1.20.930.40">
    <property type="entry name" value="Transferrin receptor-like, dimerisation domain"/>
    <property type="match status" value="1"/>
</dbReference>
<feature type="signal peptide" evidence="2">
    <location>
        <begin position="1"/>
        <end position="15"/>
    </location>
</feature>
<dbReference type="Gene3D" id="3.40.630.10">
    <property type="entry name" value="Zn peptidases"/>
    <property type="match status" value="1"/>
</dbReference>
<evidence type="ECO:0000259" key="5">
    <source>
        <dbReference type="Pfam" id="PF04389"/>
    </source>
</evidence>
<dbReference type="AlphaFoldDB" id="A0A812TNU8"/>
<dbReference type="Pfam" id="PF02225">
    <property type="entry name" value="PA"/>
    <property type="match status" value="1"/>
</dbReference>
<dbReference type="EMBL" id="CAJNIZ010033336">
    <property type="protein sequence ID" value="CAE7544662.1"/>
    <property type="molecule type" value="Genomic_DNA"/>
</dbReference>
<dbReference type="InterPro" id="IPR007484">
    <property type="entry name" value="Peptidase_M28"/>
</dbReference>
<evidence type="ECO:0000259" key="4">
    <source>
        <dbReference type="Pfam" id="PF04253"/>
    </source>
</evidence>
<dbReference type="InterPro" id="IPR003137">
    <property type="entry name" value="PA_domain"/>
</dbReference>
<keyword evidence="2" id="KW-0732">Signal</keyword>
<feature type="domain" description="Peptidase M28" evidence="5">
    <location>
        <begin position="339"/>
        <end position="527"/>
    </location>
</feature>
<reference evidence="6" key="1">
    <citation type="submission" date="2021-02" db="EMBL/GenBank/DDBJ databases">
        <authorList>
            <person name="Dougan E. K."/>
            <person name="Rhodes N."/>
            <person name="Thang M."/>
            <person name="Chan C."/>
        </authorList>
    </citation>
    <scope>NUCLEOTIDE SEQUENCE</scope>
</reference>
<evidence type="ECO:0000313" key="6">
    <source>
        <dbReference type="EMBL" id="CAE7544662.1"/>
    </source>
</evidence>
<evidence type="ECO:0000256" key="2">
    <source>
        <dbReference type="SAM" id="SignalP"/>
    </source>
</evidence>
<dbReference type="OrthoDB" id="10013407at2759"/>
<dbReference type="Pfam" id="PF04389">
    <property type="entry name" value="Peptidase_M28"/>
    <property type="match status" value="1"/>
</dbReference>
<dbReference type="Gene3D" id="3.50.30.30">
    <property type="match status" value="1"/>
</dbReference>
<dbReference type="SUPFAM" id="SSF47672">
    <property type="entry name" value="Transferrin receptor-like dimerisation domain"/>
    <property type="match status" value="1"/>
</dbReference>
<feature type="domain" description="PA" evidence="3">
    <location>
        <begin position="156"/>
        <end position="238"/>
    </location>
</feature>
<dbReference type="PANTHER" id="PTHR10404:SF46">
    <property type="entry name" value="VACUOLAR PROTEIN SORTING-ASSOCIATED PROTEIN 70"/>
    <property type="match status" value="1"/>
</dbReference>
<proteinExistence type="inferred from homology"/>
<feature type="domain" description="Transferrin receptor-like dimerisation" evidence="4">
    <location>
        <begin position="596"/>
        <end position="709"/>
    </location>
</feature>
<dbReference type="SUPFAM" id="SSF53187">
    <property type="entry name" value="Zn-dependent exopeptidases"/>
    <property type="match status" value="1"/>
</dbReference>
<dbReference type="Pfam" id="PF04253">
    <property type="entry name" value="TFR_dimer"/>
    <property type="match status" value="1"/>
</dbReference>
<dbReference type="InterPro" id="IPR046450">
    <property type="entry name" value="PA_dom_sf"/>
</dbReference>
<protein>
    <submittedName>
        <fullName evidence="6">LAMP1 protein</fullName>
    </submittedName>
</protein>
<dbReference type="InterPro" id="IPR036757">
    <property type="entry name" value="TFR-like_dimer_dom_sf"/>
</dbReference>